<evidence type="ECO:0000256" key="2">
    <source>
        <dbReference type="SAM" id="MobiDB-lite"/>
    </source>
</evidence>
<dbReference type="OrthoDB" id="2149224at2759"/>
<feature type="compositionally biased region" description="Low complexity" evidence="2">
    <location>
        <begin position="15"/>
        <end position="26"/>
    </location>
</feature>
<protein>
    <recommendedName>
        <fullName evidence="3">Pleckstrin homology domain-containing protein</fullName>
    </recommendedName>
</protein>
<feature type="compositionally biased region" description="Low complexity" evidence="2">
    <location>
        <begin position="605"/>
        <end position="619"/>
    </location>
</feature>
<feature type="coiled-coil region" evidence="1">
    <location>
        <begin position="92"/>
        <end position="186"/>
    </location>
</feature>
<accession>A0A8H6G1X0</accession>
<dbReference type="RefSeq" id="XP_037168255.1">
    <property type="nucleotide sequence ID" value="XM_037304762.1"/>
</dbReference>
<reference evidence="4 5" key="1">
    <citation type="journal article" date="2020" name="Genomics">
        <title>Complete, high-quality genomes from long-read metagenomic sequencing of two wolf lichen thalli reveals enigmatic genome architecture.</title>
        <authorList>
            <person name="McKenzie S.K."/>
            <person name="Walston R.F."/>
            <person name="Allen J.L."/>
        </authorList>
    </citation>
    <scope>NUCLEOTIDE SEQUENCE [LARGE SCALE GENOMIC DNA]</scope>
    <source>
        <strain evidence="4">WasteWater2</strain>
    </source>
</reference>
<feature type="region of interest" description="Disordered" evidence="2">
    <location>
        <begin position="555"/>
        <end position="661"/>
    </location>
</feature>
<evidence type="ECO:0000313" key="4">
    <source>
        <dbReference type="EMBL" id="KAF6238959.1"/>
    </source>
</evidence>
<evidence type="ECO:0000259" key="3">
    <source>
        <dbReference type="Pfam" id="PF12814"/>
    </source>
</evidence>
<feature type="compositionally biased region" description="Low complexity" evidence="2">
    <location>
        <begin position="746"/>
        <end position="758"/>
    </location>
</feature>
<sequence>MALDNGYHFAAQALPTPTDTPYDSPSMSRQSLRRGSSSPPSHYSPVPLPPSEDSHFPKQQRTTDGGNVDKTSAHESRRFSANNLGISLVAQIHSLKKELGSKNNMMESLEESLHKSRVENEQLTKDVKTQKVEVTSVKKQMQSLENDMLQALEDIAKERDNAVEIIADSRKRLEDSKKQIRTQEEDASNVHALWGQDREDWDDKKRKMEGRVHMVEERLKTMVAEMLIVQDAGQKNPGTTNDVDEGVPDIWFGKGNDTSSIRAMSRLSNRSLDEPYDSKGISDVRSLRMNGLHGLGGSQMSGLSLAEELEFDEDQVAAGKEDNDQDALPEETYTSTRRYSEDKKARKVMGFHADNNEEPLGDETSGQHSIGIINDYIDFPGKQFATHYTDTGTQFSPPPSPTLQTQEPSVSEKPIEQTERAANQSRKRIAIPQIFVEQTPTPKVAEPKAAEFKALFMVSTGSQTIGRLEDPSSTAKAANDTSISVPAIANGMKSASTQTIEDAAPLSKPANSRLFPWPTDVPVIAIHPPASRTSSSRNSVMLPPRTKNAACQVAIELPRNTKSTSMQTGETRIDNRPVKLSHRLPSSDLSMQPPLRLAERRRQAGSLSGSESSRSNLRSPPQIRAEGTQPSATTARIKHAYPGDNDNGPLNHKQRSGPRRPIRSESIFAGFDNSSDDDPKNVQDHFSDDEFLNAAPVRKTLSKVQNSWKLVPHLKDSVLERLESASEEVEDEKHVSVPKAAISIAKASSQTTSKTFQTRPPESYRKASSNGKQPDIRRKALVSNGIVEHAQRGRNPSKSNALGKEPTVAPPFPVPTRSSSRKIPLSASDGAASPSPHTATFFSARQGPNYPRPLTKRKILRKVQSAAAVTHPPIPLRPQPTQSLSASSTVPPSPKSPAPRRNQFILPYDSVVELPSHPAPPPSHAGETLAETPSGQTSVVDAIAQTMVGEWMWKYVRKRTSFGITESAQAEFEMSRNGGNRNGSGVRHKRWVWLAPFERSVIWSSKQPTSGPALLGKGGRKFAIQSVLDIKDDTPPPKNADSQAIFDRSILILTPQRALKFTATSQERHYIWLTALAFLSHSTQGMDDLASPPPLPKQEYQHLPSLEPMTGFRRMPTRDSIGVAKIKRRPSIGAHSYSSPIGSIEQEIIEGATLPWEEEEAESGDAAEPPQVHRIAAHARKRSSTGPRPVPLSAFHSYPSVPMAATSSSSLQGPTSREKYDRYTPHPQVESSRNTTHSTLTRRTTDSSIAPSPVVPDNFFDSVATVRMEAFVDRNEKEYVLTPKGKRYRTRQGRQKDPSFWGFDASAASSALGSARLKLEDPFTGF</sequence>
<dbReference type="GO" id="GO:0005739">
    <property type="term" value="C:mitochondrion"/>
    <property type="evidence" value="ECO:0007669"/>
    <property type="project" value="TreeGrafter"/>
</dbReference>
<evidence type="ECO:0000313" key="5">
    <source>
        <dbReference type="Proteomes" id="UP000578531"/>
    </source>
</evidence>
<feature type="region of interest" description="Disordered" evidence="2">
    <location>
        <begin position="387"/>
        <end position="426"/>
    </location>
</feature>
<dbReference type="InterPro" id="IPR053005">
    <property type="entry name" value="Nuclear_Pos-Cytoskel_Interact"/>
</dbReference>
<dbReference type="Pfam" id="PF12814">
    <property type="entry name" value="Mcp5_PH"/>
    <property type="match status" value="1"/>
</dbReference>
<feature type="region of interest" description="Disordered" evidence="2">
    <location>
        <begin position="746"/>
        <end position="774"/>
    </location>
</feature>
<feature type="region of interest" description="Disordered" evidence="2">
    <location>
        <begin position="1"/>
        <end position="79"/>
    </location>
</feature>
<proteinExistence type="predicted"/>
<dbReference type="InterPro" id="IPR024774">
    <property type="entry name" value="PH_dom-Mcp5-type"/>
</dbReference>
<evidence type="ECO:0000256" key="1">
    <source>
        <dbReference type="SAM" id="Coils"/>
    </source>
</evidence>
<feature type="compositionally biased region" description="Low complexity" evidence="2">
    <location>
        <begin position="1231"/>
        <end position="1248"/>
    </location>
</feature>
<keyword evidence="1" id="KW-0175">Coiled coil</keyword>
<feature type="domain" description="Pleckstrin homology" evidence="3">
    <location>
        <begin position="938"/>
        <end position="1082"/>
    </location>
</feature>
<feature type="compositionally biased region" description="Polar residues" evidence="2">
    <location>
        <begin position="1205"/>
        <end position="1215"/>
    </location>
</feature>
<dbReference type="EMBL" id="JACCJC010000007">
    <property type="protein sequence ID" value="KAF6238959.1"/>
    <property type="molecule type" value="Genomic_DNA"/>
</dbReference>
<dbReference type="Proteomes" id="UP000578531">
    <property type="component" value="Unassembled WGS sequence"/>
</dbReference>
<dbReference type="PANTHER" id="PTHR28190:SF2">
    <property type="entry name" value="MIGRATION PROTEIN, PUTATIVE (AFU_ORTHOLOGUE AFUA_2G07730)-RELATED"/>
    <property type="match status" value="1"/>
</dbReference>
<feature type="region of interest" description="Disordered" evidence="2">
    <location>
        <begin position="1176"/>
        <end position="1254"/>
    </location>
</feature>
<dbReference type="GO" id="GO:0032065">
    <property type="term" value="P:maintenance of protein location in cell cortex"/>
    <property type="evidence" value="ECO:0007669"/>
    <property type="project" value="InterPro"/>
</dbReference>
<name>A0A8H6G1X0_9LECA</name>
<feature type="region of interest" description="Disordered" evidence="2">
    <location>
        <begin position="318"/>
        <end position="343"/>
    </location>
</feature>
<dbReference type="GeneID" id="59284502"/>
<feature type="compositionally biased region" description="Basic residues" evidence="2">
    <location>
        <begin position="652"/>
        <end position="661"/>
    </location>
</feature>
<feature type="compositionally biased region" description="Polar residues" evidence="2">
    <location>
        <begin position="560"/>
        <end position="570"/>
    </location>
</feature>
<organism evidence="4 5">
    <name type="scientific">Letharia columbiana</name>
    <dbReference type="NCBI Taxonomy" id="112416"/>
    <lineage>
        <taxon>Eukaryota</taxon>
        <taxon>Fungi</taxon>
        <taxon>Dikarya</taxon>
        <taxon>Ascomycota</taxon>
        <taxon>Pezizomycotina</taxon>
        <taxon>Lecanoromycetes</taxon>
        <taxon>OSLEUM clade</taxon>
        <taxon>Lecanoromycetidae</taxon>
        <taxon>Lecanorales</taxon>
        <taxon>Lecanorineae</taxon>
        <taxon>Parmeliaceae</taxon>
        <taxon>Letharia</taxon>
    </lineage>
</organism>
<feature type="compositionally biased region" description="Polar residues" evidence="2">
    <location>
        <begin position="879"/>
        <end position="890"/>
    </location>
</feature>
<dbReference type="GO" id="GO:0005543">
    <property type="term" value="F:phospholipid binding"/>
    <property type="evidence" value="ECO:0007669"/>
    <property type="project" value="InterPro"/>
</dbReference>
<gene>
    <name evidence="4" type="ORF">HO173_002831</name>
</gene>
<dbReference type="GO" id="GO:0005938">
    <property type="term" value="C:cell cortex"/>
    <property type="evidence" value="ECO:0007669"/>
    <property type="project" value="InterPro"/>
</dbReference>
<dbReference type="PANTHER" id="PTHR28190">
    <property type="entry name" value="NUCLEAR MIGRATION PROTEIN NUM1"/>
    <property type="match status" value="1"/>
</dbReference>
<keyword evidence="5" id="KW-1185">Reference proteome</keyword>
<comment type="caution">
    <text evidence="4">The sequence shown here is derived from an EMBL/GenBank/DDBJ whole genome shotgun (WGS) entry which is preliminary data.</text>
</comment>
<feature type="compositionally biased region" description="Low complexity" evidence="2">
    <location>
        <begin position="36"/>
        <end position="45"/>
    </location>
</feature>
<feature type="region of interest" description="Disordered" evidence="2">
    <location>
        <begin position="786"/>
        <end position="935"/>
    </location>
</feature>
<dbReference type="GO" id="GO:0000226">
    <property type="term" value="P:microtubule cytoskeleton organization"/>
    <property type="evidence" value="ECO:0007669"/>
    <property type="project" value="TreeGrafter"/>
</dbReference>
<dbReference type="GO" id="GO:0015631">
    <property type="term" value="F:tubulin binding"/>
    <property type="evidence" value="ECO:0007669"/>
    <property type="project" value="TreeGrafter"/>
</dbReference>